<dbReference type="PANTHER" id="PTHR45922">
    <property type="entry name" value="CLEAVAGE AND POLYADENYLATION SPECIFICITY FACTOR SUBUNIT 2"/>
    <property type="match status" value="1"/>
</dbReference>
<reference evidence="4" key="1">
    <citation type="submission" date="2011-01" db="EMBL/GenBank/DDBJ databases">
        <title>The Genome Sequence of Nematocida parisii strain ERTm3.</title>
        <authorList>
            <consortium name="The Broad Institute Genome Sequencing Platform"/>
            <consortium name="The Broad Institute Genome Sequencing Center for Infectious Disease"/>
            <person name="Cuomo C."/>
            <person name="Troemel E."/>
            <person name="Young S.K."/>
            <person name="Zeng Q."/>
            <person name="Gargeya S."/>
            <person name="Fitzgerald M."/>
            <person name="Haas B."/>
            <person name="Abouelleil A."/>
            <person name="Alvarado L."/>
            <person name="Arachchi H.M."/>
            <person name="Berlin A."/>
            <person name="Chapman S.B."/>
            <person name="Gearin G."/>
            <person name="Goldberg J."/>
            <person name="Griggs A."/>
            <person name="Gujja S."/>
            <person name="Hansen M."/>
            <person name="Heiman D."/>
            <person name="Howarth C."/>
            <person name="Larimer J."/>
            <person name="Lui A."/>
            <person name="MacDonald P.J.P."/>
            <person name="McCowen C."/>
            <person name="Montmayeur A."/>
            <person name="Murphy C."/>
            <person name="Neiman D."/>
            <person name="Pearson M."/>
            <person name="Priest M."/>
            <person name="Roberts A."/>
            <person name="Saif S."/>
            <person name="Shea T."/>
            <person name="Sisk P."/>
            <person name="Stolte C."/>
            <person name="Sykes S."/>
            <person name="Wortman J."/>
            <person name="Nusbaum C."/>
            <person name="Birren B."/>
        </authorList>
    </citation>
    <scope>NUCLEOTIDE SEQUENCE</scope>
    <source>
        <strain evidence="4">ERTm3</strain>
    </source>
</reference>
<dbReference type="FunCoup" id="I3EKH8">
    <property type="interactions" value="279"/>
</dbReference>
<organism evidence="4 5">
    <name type="scientific">Nematocida parisii (strain ERTm3)</name>
    <name type="common">Nematode killer fungus</name>
    <dbReference type="NCBI Taxonomy" id="935791"/>
    <lineage>
        <taxon>Eukaryota</taxon>
        <taxon>Fungi</taxon>
        <taxon>Fungi incertae sedis</taxon>
        <taxon>Microsporidia</taxon>
        <taxon>Nematocida</taxon>
    </lineage>
</organism>
<evidence type="ECO:0000313" key="4">
    <source>
        <dbReference type="EMBL" id="EIJ89725.1"/>
    </source>
</evidence>
<keyword evidence="1" id="KW-0507">mRNA processing</keyword>
<dbReference type="GO" id="GO:0006398">
    <property type="term" value="P:mRNA 3'-end processing by stem-loop binding and cleavage"/>
    <property type="evidence" value="ECO:0007669"/>
    <property type="project" value="InterPro"/>
</dbReference>
<keyword evidence="5" id="KW-1185">Reference proteome</keyword>
<evidence type="ECO:0000259" key="3">
    <source>
        <dbReference type="Pfam" id="PF16661"/>
    </source>
</evidence>
<evidence type="ECO:0000256" key="1">
    <source>
        <dbReference type="RuleBase" id="RU365006"/>
    </source>
</evidence>
<dbReference type="AlphaFoldDB" id="I3EKH8"/>
<accession>I3EKH8</accession>
<dbReference type="InterPro" id="IPR001279">
    <property type="entry name" value="Metallo-B-lactamas"/>
</dbReference>
<dbReference type="InterPro" id="IPR027075">
    <property type="entry name" value="CPSF2"/>
</dbReference>
<dbReference type="GO" id="GO:0003723">
    <property type="term" value="F:RNA binding"/>
    <property type="evidence" value="ECO:0007669"/>
    <property type="project" value="UniProtKB-KW"/>
</dbReference>
<keyword evidence="1" id="KW-0539">Nucleus</keyword>
<dbReference type="InterPro" id="IPR036866">
    <property type="entry name" value="RibonucZ/Hydroxyglut_hydro"/>
</dbReference>
<dbReference type="PANTHER" id="PTHR45922:SF1">
    <property type="entry name" value="CLEAVAGE AND POLYADENYLATION SPECIFICITY FACTOR SUBUNIT 2"/>
    <property type="match status" value="1"/>
</dbReference>
<feature type="compositionally biased region" description="Basic and acidic residues" evidence="2">
    <location>
        <begin position="378"/>
        <end position="388"/>
    </location>
</feature>
<feature type="domain" description="Metallo-beta-lactamase" evidence="3">
    <location>
        <begin position="22"/>
        <end position="199"/>
    </location>
</feature>
<dbReference type="Proteomes" id="UP000002872">
    <property type="component" value="Unassembled WGS sequence"/>
</dbReference>
<dbReference type="HOGENOM" id="CLU_428282_0_0_1"/>
<dbReference type="OMA" id="MHVGGDM"/>
<gene>
    <name evidence="4" type="ORF">NEQG_00495</name>
</gene>
<dbReference type="InParanoid" id="I3EKH8"/>
<evidence type="ECO:0000256" key="2">
    <source>
        <dbReference type="SAM" id="MobiDB-lite"/>
    </source>
</evidence>
<dbReference type="GO" id="GO:0005847">
    <property type="term" value="C:mRNA cleavage and polyadenylation specificity factor complex"/>
    <property type="evidence" value="ECO:0007669"/>
    <property type="project" value="InterPro"/>
</dbReference>
<dbReference type="Gene3D" id="3.60.15.10">
    <property type="entry name" value="Ribonuclease Z/Hydroxyacylglutathione hydrolase-like"/>
    <property type="match status" value="1"/>
</dbReference>
<dbReference type="EMBL" id="GL870876">
    <property type="protein sequence ID" value="EIJ89725.1"/>
    <property type="molecule type" value="Genomic_DNA"/>
</dbReference>
<comment type="subcellular location">
    <subcellularLocation>
        <location evidence="1">Nucleus</location>
    </subcellularLocation>
</comment>
<sequence>MEDGITAVHVPRSIPLESCCTIVEIDNLRILVNFGTEYDLSLDIYSDLEYLKSITHIILCSSDISSLGGLIHLESLGIDVPIYGTVPIKILGRIEILERIKVLEKFHSIGSSEAKQDKVFDKIIPLKYTQTVELSDGIFVGPLNSGSSVGGSVWKIRKNEQEWLICDKVNHRKEAHLDGLDTSNISKPLGIVVNSTHVIKEQNTRRMRDKELVDCIVKCINNKGKVFIPTGYSQLLEIVMTLYNHKDTQELTMALYSFYGSKYFDMVKTILEWTGSSILQKFNQEKENPFNLLNLKFYNECADCEIPEDIIFVIDRHGNSGFSPVILPGIAKNPQNLILKMSDSLQYKERAGGSTRAEEGGSTEVKNSNDASLSDAISDDKSISKEASSDCNQVSKKARQCQYSHTIMLSPIKYARLSTTEIETEYKKSKKEQDEQEAQKKIDSLVKQKIEDSSEEEEDRKQIFNRFWHELQDEIETMEEKITYLDFDIKCTGSELLFPNPAKRKPTDEYGEPVSIQKDKEEEKEVEVIMKPEVIQKKAFRISIRKKQTIEIYAQIKTLLFTSESDIFNLKIVLSGIGSEKIVVYGEDPILRKVLKEYFTCTKTSMQVLELFDRQKLEGIRHTVPLKIRNDALSHIQVQKLGNTLIGYFKAKVQPAEKIPILEIDGMENIGESICVGTAKLSELRQIFIDEKIKADVVDNKLIISDEISIYFDKQKLILEGDISKELYQVKKILSQSIACLHSE</sequence>
<dbReference type="Pfam" id="PF16661">
    <property type="entry name" value="Lactamase_B_6"/>
    <property type="match status" value="1"/>
</dbReference>
<keyword evidence="1" id="KW-0694">RNA-binding</keyword>
<dbReference type="VEuPathDB" id="MicrosporidiaDB:NEQG_00495"/>
<evidence type="ECO:0000313" key="5">
    <source>
        <dbReference type="Proteomes" id="UP000002872"/>
    </source>
</evidence>
<protein>
    <recommendedName>
        <fullName evidence="1">Cleavage and polyadenylation specificity factor subunit 2</fullName>
    </recommendedName>
    <alternativeName>
        <fullName evidence="1">Cleavage and polyadenylation specificity factor 100 kDa subunit</fullName>
    </alternativeName>
</protein>
<name>I3EKH8_NEMP3</name>
<feature type="compositionally biased region" description="Basic and acidic residues" evidence="2">
    <location>
        <begin position="349"/>
        <end position="359"/>
    </location>
</feature>
<feature type="region of interest" description="Disordered" evidence="2">
    <location>
        <begin position="349"/>
        <end position="389"/>
    </location>
</feature>
<proteinExistence type="inferred from homology"/>
<dbReference type="STRING" id="935791.I3EKH8"/>
<comment type="similarity">
    <text evidence="1">Belongs to the metallo-beta-lactamase superfamily. RNA-metabolizing metallo-beta-lactamase-like family. CPSF2/YSH1 subfamily.</text>
</comment>
<dbReference type="OrthoDB" id="64353at2759"/>
<dbReference type="SUPFAM" id="SSF56281">
    <property type="entry name" value="Metallo-hydrolase/oxidoreductase"/>
    <property type="match status" value="1"/>
</dbReference>